<dbReference type="RefSeq" id="WP_084046834.1">
    <property type="nucleotide sequence ID" value="NZ_FWWU01000007.1"/>
</dbReference>
<sequence length="282" mass="30609">MNPYVFPGGVAILTGAASGIGLALATELARRGSHLALIDQNREGLERVAGELRRQRLDLQVTTHAFDLGRTDAIPELTEDVLRQHRRITLVINNAGVALGGTFDEISLEEFEWVQSINFRAVVAMCKAFLPTLRAELSPHIVNVSSLYGIAAPPRQSAYAASKFAVRGFTEVLRHELAPHGIGVTVVHPGGVRTNIANSARVGSGVRLTALEAAAQRESLNRLLRLDPAEAARLILLGVERRSPRVLVGSDAKAIDVLVRTLPATYWSVINRLLPGRYKVKQ</sequence>
<accession>A0A1W1UTJ5</accession>
<dbReference type="Gene3D" id="3.40.50.720">
    <property type="entry name" value="NAD(P)-binding Rossmann-like Domain"/>
    <property type="match status" value="1"/>
</dbReference>
<evidence type="ECO:0000313" key="5">
    <source>
        <dbReference type="EMBL" id="SMB84427.1"/>
    </source>
</evidence>
<dbReference type="GO" id="GO:0016491">
    <property type="term" value="F:oxidoreductase activity"/>
    <property type="evidence" value="ECO:0007669"/>
    <property type="project" value="UniProtKB-KW"/>
</dbReference>
<dbReference type="InterPro" id="IPR036291">
    <property type="entry name" value="NAD(P)-bd_dom_sf"/>
</dbReference>
<dbReference type="AlphaFoldDB" id="A0A1W1UTJ5"/>
<dbReference type="Proteomes" id="UP000192582">
    <property type="component" value="Unassembled WGS sequence"/>
</dbReference>
<reference evidence="5 6" key="1">
    <citation type="submission" date="2017-04" db="EMBL/GenBank/DDBJ databases">
        <authorList>
            <person name="Afonso C.L."/>
            <person name="Miller P.J."/>
            <person name="Scott M.A."/>
            <person name="Spackman E."/>
            <person name="Goraichik I."/>
            <person name="Dimitrov K.M."/>
            <person name="Suarez D.L."/>
            <person name="Swayne D.E."/>
        </authorList>
    </citation>
    <scope>NUCLEOTIDE SEQUENCE [LARGE SCALE GENOMIC DNA]</scope>
    <source>
        <strain evidence="5 6">KR-140</strain>
    </source>
</reference>
<dbReference type="InterPro" id="IPR002347">
    <property type="entry name" value="SDR_fam"/>
</dbReference>
<organism evidence="5 6">
    <name type="scientific">Deinococcus hopiensis KR-140</name>
    <dbReference type="NCBI Taxonomy" id="695939"/>
    <lineage>
        <taxon>Bacteria</taxon>
        <taxon>Thermotogati</taxon>
        <taxon>Deinococcota</taxon>
        <taxon>Deinococci</taxon>
        <taxon>Deinococcales</taxon>
        <taxon>Deinococcaceae</taxon>
        <taxon>Deinococcus</taxon>
    </lineage>
</organism>
<evidence type="ECO:0000256" key="1">
    <source>
        <dbReference type="ARBA" id="ARBA00006484"/>
    </source>
</evidence>
<dbReference type="PRINTS" id="PR00080">
    <property type="entry name" value="SDRFAMILY"/>
</dbReference>
<dbReference type="OrthoDB" id="9775296at2"/>
<dbReference type="PANTHER" id="PTHR44196:SF1">
    <property type="entry name" value="DEHYDROGENASE_REDUCTASE SDR FAMILY MEMBER 7B"/>
    <property type="match status" value="1"/>
</dbReference>
<dbReference type="PANTHER" id="PTHR44196">
    <property type="entry name" value="DEHYDROGENASE/REDUCTASE SDR FAMILY MEMBER 7B"/>
    <property type="match status" value="1"/>
</dbReference>
<dbReference type="GO" id="GO:0016020">
    <property type="term" value="C:membrane"/>
    <property type="evidence" value="ECO:0007669"/>
    <property type="project" value="TreeGrafter"/>
</dbReference>
<comment type="similarity">
    <text evidence="1 3">Belongs to the short-chain dehydrogenases/reductases (SDR) family.</text>
</comment>
<dbReference type="SUPFAM" id="SSF51735">
    <property type="entry name" value="NAD(P)-binding Rossmann-fold domains"/>
    <property type="match status" value="1"/>
</dbReference>
<evidence type="ECO:0000259" key="4">
    <source>
        <dbReference type="SMART" id="SM00822"/>
    </source>
</evidence>
<dbReference type="InterPro" id="IPR057326">
    <property type="entry name" value="KR_dom"/>
</dbReference>
<dbReference type="STRING" id="695939.SAMN00790413_05128"/>
<gene>
    <name evidence="5" type="ORF">SAMN00790413_05128</name>
</gene>
<name>A0A1W1UTJ5_9DEIO</name>
<feature type="domain" description="Ketoreductase" evidence="4">
    <location>
        <begin position="9"/>
        <end position="195"/>
    </location>
</feature>
<dbReference type="PRINTS" id="PR00081">
    <property type="entry name" value="GDHRDH"/>
</dbReference>
<evidence type="ECO:0000313" key="6">
    <source>
        <dbReference type="Proteomes" id="UP000192582"/>
    </source>
</evidence>
<dbReference type="PROSITE" id="PS00061">
    <property type="entry name" value="ADH_SHORT"/>
    <property type="match status" value="1"/>
</dbReference>
<keyword evidence="2" id="KW-0560">Oxidoreductase</keyword>
<protein>
    <submittedName>
        <fullName evidence="5">Short-chain dehydrogenase</fullName>
    </submittedName>
</protein>
<dbReference type="EMBL" id="FWWU01000007">
    <property type="protein sequence ID" value="SMB84427.1"/>
    <property type="molecule type" value="Genomic_DNA"/>
</dbReference>
<dbReference type="Pfam" id="PF00106">
    <property type="entry name" value="adh_short"/>
    <property type="match status" value="1"/>
</dbReference>
<keyword evidence="6" id="KW-1185">Reference proteome</keyword>
<proteinExistence type="inferred from homology"/>
<dbReference type="InterPro" id="IPR020904">
    <property type="entry name" value="Sc_DH/Rdtase_CS"/>
</dbReference>
<evidence type="ECO:0000256" key="2">
    <source>
        <dbReference type="ARBA" id="ARBA00023002"/>
    </source>
</evidence>
<dbReference type="SMART" id="SM00822">
    <property type="entry name" value="PKS_KR"/>
    <property type="match status" value="1"/>
</dbReference>
<evidence type="ECO:0000256" key="3">
    <source>
        <dbReference type="RuleBase" id="RU000363"/>
    </source>
</evidence>